<evidence type="ECO:0000313" key="2">
    <source>
        <dbReference type="EMBL" id="WPH04296.1"/>
    </source>
</evidence>
<keyword evidence="3" id="KW-1185">Reference proteome</keyword>
<dbReference type="Gene3D" id="3.90.1200.10">
    <property type="match status" value="1"/>
</dbReference>
<dbReference type="Gene3D" id="3.30.200.20">
    <property type="entry name" value="Phosphorylase Kinase, domain 1"/>
    <property type="match status" value="1"/>
</dbReference>
<keyword evidence="2" id="KW-0808">Transferase</keyword>
<dbReference type="InterPro" id="IPR051035">
    <property type="entry name" value="Mito_inheritance_9"/>
</dbReference>
<dbReference type="PANTHER" id="PTHR36091">
    <property type="entry name" value="ALTERED INHERITANCE OF MITOCHONDRIA PROTEIN 9, MITOCHONDRIAL"/>
    <property type="match status" value="1"/>
</dbReference>
<protein>
    <submittedName>
        <fullName evidence="2">Kinase subdomain-containing protein</fullName>
    </submittedName>
</protein>
<reference evidence="2 3" key="1">
    <citation type="submission" date="2023-11" db="EMBL/GenBank/DDBJ databases">
        <title>An acidophilic fungus is an integral part of prey digestion in a carnivorous sundew plant.</title>
        <authorList>
            <person name="Tsai I.J."/>
        </authorList>
    </citation>
    <scope>NUCLEOTIDE SEQUENCE [LARGE SCALE GENOMIC DNA]</scope>
    <source>
        <strain evidence="2">169a</strain>
    </source>
</reference>
<dbReference type="EMBL" id="CP138591">
    <property type="protein sequence ID" value="WPH04296.1"/>
    <property type="molecule type" value="Genomic_DNA"/>
</dbReference>
<dbReference type="GO" id="GO:0005739">
    <property type="term" value="C:mitochondrion"/>
    <property type="evidence" value="ECO:0007669"/>
    <property type="project" value="TreeGrafter"/>
</dbReference>
<sequence>MFRRARWHNPCTCSKARPLSTRMPYQALKGASMQNSEYSDAFQYTSGRWLFNESKRLQERHLEFDIPALLRAAAVSIGRNKADVQSICKLAEGGFNRTFEITMNDGFKLIARLPYPSTQPKRLAVASEVATMDLVRSSGIPVPEIYGSSIDANNPVGAEYILMAKAPGRSLGNVWFTMSEKERIKILSQIAEYEAKLFEIDFPAYGSIYYDEHLPASMGKKTIRSNGSQKPICVGPDVSLKMWFEERSALNFPRGPCKNSEEVLRNVAEKEIAWLQTYGRPRLPFDRVYRDITNYQQSDPQEHVRNLERYIKIASQLVPTDEWLQRPTLRHPDLNPNNIFISEDFEIVSIIDWQHSNILPLFLQAAIPAHFQNYGDPESEELRQPQLPQDIDDMEEEDRNKDLELYRRRHLHFYYVGATAKKNNQHFQALMHDGGLLRRKIFQHAGEPWEGNNIPLKADLIQVAQDWPATITSHAGDNGQPSPCPISFTVSEIETTMQAVIKQEEADSQMEILRNAIGINVDGWISHEGYEQAVLVAAEMKGQAIGYADSEFEREMTLRHWPFDDHDEKE</sequence>
<dbReference type="InterPro" id="IPR002575">
    <property type="entry name" value="Aminoglycoside_PTrfase"/>
</dbReference>
<keyword evidence="2" id="KW-0418">Kinase</keyword>
<dbReference type="Pfam" id="PF01636">
    <property type="entry name" value="APH"/>
    <property type="match status" value="1"/>
</dbReference>
<dbReference type="PANTHER" id="PTHR36091:SF2">
    <property type="entry name" value="AMINOGLYCOSIDE PHOSPHOTRANSFERASE DOMAIN-CONTAINING PROTEIN"/>
    <property type="match status" value="1"/>
</dbReference>
<proteinExistence type="predicted"/>
<feature type="domain" description="Aminoglycoside phosphotransferase" evidence="1">
    <location>
        <begin position="89"/>
        <end position="358"/>
    </location>
</feature>
<dbReference type="CDD" id="cd05120">
    <property type="entry name" value="APH_ChoK_like"/>
    <property type="match status" value="1"/>
</dbReference>
<gene>
    <name evidence="2" type="ORF">R9X50_00718500</name>
</gene>
<dbReference type="GO" id="GO:0016301">
    <property type="term" value="F:kinase activity"/>
    <property type="evidence" value="ECO:0007669"/>
    <property type="project" value="UniProtKB-KW"/>
</dbReference>
<dbReference type="InterPro" id="IPR011009">
    <property type="entry name" value="Kinase-like_dom_sf"/>
</dbReference>
<dbReference type="Proteomes" id="UP001303373">
    <property type="component" value="Chromosome 12"/>
</dbReference>
<evidence type="ECO:0000259" key="1">
    <source>
        <dbReference type="Pfam" id="PF01636"/>
    </source>
</evidence>
<dbReference type="AlphaFoldDB" id="A0AAQ3R7E3"/>
<accession>A0AAQ3R7E3</accession>
<organism evidence="2 3">
    <name type="scientific">Acrodontium crateriforme</name>
    <dbReference type="NCBI Taxonomy" id="150365"/>
    <lineage>
        <taxon>Eukaryota</taxon>
        <taxon>Fungi</taxon>
        <taxon>Dikarya</taxon>
        <taxon>Ascomycota</taxon>
        <taxon>Pezizomycotina</taxon>
        <taxon>Dothideomycetes</taxon>
        <taxon>Dothideomycetidae</taxon>
        <taxon>Mycosphaerellales</taxon>
        <taxon>Teratosphaeriaceae</taxon>
        <taxon>Acrodontium</taxon>
    </lineage>
</organism>
<evidence type="ECO:0000313" key="3">
    <source>
        <dbReference type="Proteomes" id="UP001303373"/>
    </source>
</evidence>
<name>A0AAQ3R7E3_9PEZI</name>
<dbReference type="SUPFAM" id="SSF56112">
    <property type="entry name" value="Protein kinase-like (PK-like)"/>
    <property type="match status" value="1"/>
</dbReference>